<evidence type="ECO:0000256" key="1">
    <source>
        <dbReference type="ARBA" id="ARBA00022679"/>
    </source>
</evidence>
<dbReference type="PROSITE" id="PS51099">
    <property type="entry name" value="PTS_EIIB_TYPE_2"/>
    <property type="match status" value="1"/>
</dbReference>
<dbReference type="CDD" id="cd05566">
    <property type="entry name" value="PTS_IIB_galactitol"/>
    <property type="match status" value="1"/>
</dbReference>
<dbReference type="InterPro" id="IPR003501">
    <property type="entry name" value="PTS_EIIB_2/3"/>
</dbReference>
<dbReference type="SUPFAM" id="SSF52794">
    <property type="entry name" value="PTS system IIB component-like"/>
    <property type="match status" value="1"/>
</dbReference>
<dbReference type="GO" id="GO:0008982">
    <property type="term" value="F:protein-N(PI)-phosphohistidine-sugar phosphotransferase activity"/>
    <property type="evidence" value="ECO:0007669"/>
    <property type="project" value="InterPro"/>
</dbReference>
<dbReference type="InterPro" id="IPR036095">
    <property type="entry name" value="PTS_EIIB-like_sf"/>
</dbReference>
<keyword evidence="5" id="KW-1185">Reference proteome</keyword>
<keyword evidence="1" id="KW-0808">Transferase</keyword>
<sequence>MIRPKRVLVACGTAVATSTVVANALEEEMKARGIKIDIRQCKATEIPSLIADADLVVSTTPVPPNLSKPAIVTLAFLTGLGKAEVIEKIAAILRA</sequence>
<dbReference type="EMBL" id="SJFN01000046">
    <property type="protein sequence ID" value="TBW33286.1"/>
    <property type="molecule type" value="Genomic_DNA"/>
</dbReference>
<evidence type="ECO:0000256" key="2">
    <source>
        <dbReference type="ARBA" id="ARBA00022683"/>
    </source>
</evidence>
<proteinExistence type="predicted"/>
<evidence type="ECO:0000313" key="4">
    <source>
        <dbReference type="EMBL" id="TBW33286.1"/>
    </source>
</evidence>
<gene>
    <name evidence="4" type="ORF">EYW49_20760</name>
</gene>
<evidence type="ECO:0000259" key="3">
    <source>
        <dbReference type="PROSITE" id="PS51099"/>
    </source>
</evidence>
<accession>A0A4Q9VFW8</accession>
<reference evidence="4 5" key="1">
    <citation type="submission" date="2019-02" db="EMBL/GenBank/DDBJ databases">
        <title>Siculibacillus lacustris gen. nov., sp. nov., a new rosette-forming bacterium isolated from a freshwater crater lake (Lake St. Ana, Romania).</title>
        <authorList>
            <person name="Felfoldi T."/>
            <person name="Marton Z."/>
            <person name="Szabo A."/>
            <person name="Mentes A."/>
            <person name="Boka K."/>
            <person name="Marialigeti K."/>
            <person name="Mathe I."/>
            <person name="Koncz M."/>
            <person name="Schumann P."/>
            <person name="Toth E."/>
        </authorList>
    </citation>
    <scope>NUCLEOTIDE SEQUENCE [LARGE SCALE GENOMIC DNA]</scope>
    <source>
        <strain evidence="4 5">SA-279</strain>
    </source>
</reference>
<keyword evidence="2" id="KW-0598">Phosphotransferase system</keyword>
<dbReference type="Proteomes" id="UP000292781">
    <property type="component" value="Unassembled WGS sequence"/>
</dbReference>
<dbReference type="Pfam" id="PF02302">
    <property type="entry name" value="PTS_IIB"/>
    <property type="match status" value="1"/>
</dbReference>
<dbReference type="RefSeq" id="WP_131311545.1">
    <property type="nucleotide sequence ID" value="NZ_SJFN01000046.1"/>
</dbReference>
<dbReference type="AlphaFoldDB" id="A0A4Q9VFW8"/>
<organism evidence="4 5">
    <name type="scientific">Siculibacillus lacustris</name>
    <dbReference type="NCBI Taxonomy" id="1549641"/>
    <lineage>
        <taxon>Bacteria</taxon>
        <taxon>Pseudomonadati</taxon>
        <taxon>Pseudomonadota</taxon>
        <taxon>Alphaproteobacteria</taxon>
        <taxon>Hyphomicrobiales</taxon>
        <taxon>Ancalomicrobiaceae</taxon>
        <taxon>Siculibacillus</taxon>
    </lineage>
</organism>
<dbReference type="GO" id="GO:0009401">
    <property type="term" value="P:phosphoenolpyruvate-dependent sugar phosphotransferase system"/>
    <property type="evidence" value="ECO:0007669"/>
    <property type="project" value="UniProtKB-KW"/>
</dbReference>
<dbReference type="OrthoDB" id="6505030at2"/>
<dbReference type="Gene3D" id="3.40.50.2300">
    <property type="match status" value="1"/>
</dbReference>
<dbReference type="InterPro" id="IPR013011">
    <property type="entry name" value="PTS_EIIB_2"/>
</dbReference>
<protein>
    <submittedName>
        <fullName evidence="4">PTS galactitol transporter subunit IIB</fullName>
    </submittedName>
</protein>
<evidence type="ECO:0000313" key="5">
    <source>
        <dbReference type="Proteomes" id="UP000292781"/>
    </source>
</evidence>
<feature type="domain" description="PTS EIIB type-2" evidence="3">
    <location>
        <begin position="5"/>
        <end position="95"/>
    </location>
</feature>
<comment type="caution">
    <text evidence="4">The sequence shown here is derived from an EMBL/GenBank/DDBJ whole genome shotgun (WGS) entry which is preliminary data.</text>
</comment>
<name>A0A4Q9VFW8_9HYPH</name>